<dbReference type="InterPro" id="IPR027434">
    <property type="entry name" value="Homing_endonucl"/>
</dbReference>
<evidence type="ECO:0000259" key="6">
    <source>
        <dbReference type="Pfam" id="PF14527"/>
    </source>
</evidence>
<dbReference type="InterPro" id="IPR039518">
    <property type="entry name" value="WhiA_LAGLIDADG_dom"/>
</dbReference>
<protein>
    <recommendedName>
        <fullName evidence="4">Probable cell division protein WhiA</fullName>
    </recommendedName>
</protein>
<keyword evidence="3 4" id="KW-0131">Cell cycle</keyword>
<dbReference type="SUPFAM" id="SSF55608">
    <property type="entry name" value="Homing endonucleases"/>
    <property type="match status" value="1"/>
</dbReference>
<keyword evidence="2 4" id="KW-0238">DNA-binding</keyword>
<comment type="caution">
    <text evidence="7">The sequence shown here is derived from an EMBL/GenBank/DDBJ whole genome shotgun (WGS) entry which is preliminary data.</text>
</comment>
<dbReference type="Pfam" id="PF02650">
    <property type="entry name" value="HTH_WhiA"/>
    <property type="match status" value="1"/>
</dbReference>
<evidence type="ECO:0000313" key="8">
    <source>
        <dbReference type="Proteomes" id="UP000649151"/>
    </source>
</evidence>
<dbReference type="HAMAP" id="MF_01420">
    <property type="entry name" value="HTH_type_WhiA"/>
    <property type="match status" value="1"/>
</dbReference>
<comment type="function">
    <text evidence="4">Involved in cell division and chromosome segregation.</text>
</comment>
<dbReference type="Gene3D" id="3.10.28.10">
    <property type="entry name" value="Homing endonucleases"/>
    <property type="match status" value="1"/>
</dbReference>
<comment type="similarity">
    <text evidence="4">Belongs to the WhiA family.</text>
</comment>
<dbReference type="InterPro" id="IPR023054">
    <property type="entry name" value="Sporulation_regulator_WhiA_C"/>
</dbReference>
<accession>A0ABR7INZ7</accession>
<evidence type="ECO:0000259" key="5">
    <source>
        <dbReference type="Pfam" id="PF02650"/>
    </source>
</evidence>
<reference evidence="7 8" key="1">
    <citation type="submission" date="2020-08" db="EMBL/GenBank/DDBJ databases">
        <title>Genome public.</title>
        <authorList>
            <person name="Liu C."/>
            <person name="Sun Q."/>
        </authorList>
    </citation>
    <scope>NUCLEOTIDE SEQUENCE [LARGE SCALE GENOMIC DNA]</scope>
    <source>
        <strain evidence="7 8">NSJ-27</strain>
    </source>
</reference>
<dbReference type="Proteomes" id="UP000649151">
    <property type="component" value="Unassembled WGS sequence"/>
</dbReference>
<sequence length="302" mass="34218">MSFSVAVKDELCEVMPADRECMLVELTAMLLFSRAFERGNCVMQTENRKIADRFIDFLIDEFETILTVITAPSLKRNGTHLYTLTVDNPQDLDRIKEHFFQNGMPKMVTPEQLKDENALASFVRGAYVSCGSMNDPHKEYHLEFVVQNHDLAANLASILSSVNIPIKLTQRKNNFILYLKESENIEDLLTLMGATNSTLELMNIKVMKDMRNKVNRVTNCETANIGKTVAASAKQVEDIKLIIQKKGIEYLPDNLKEVAQIRLENPELSLNELVQAMGNQISKSGINHRLKRIGEIADKLRS</sequence>
<feature type="domain" description="Sporulation regulator WhiA C-terminal" evidence="5">
    <location>
        <begin position="214"/>
        <end position="297"/>
    </location>
</feature>
<keyword evidence="1 4" id="KW-0132">Cell division</keyword>
<dbReference type="NCBIfam" id="TIGR00647">
    <property type="entry name" value="DNA_bind_WhiA"/>
    <property type="match status" value="1"/>
</dbReference>
<gene>
    <name evidence="4 7" type="primary">whiA</name>
    <name evidence="7" type="ORF">H8Z77_02005</name>
</gene>
<dbReference type="EMBL" id="JACOQK010000001">
    <property type="protein sequence ID" value="MBC5786794.1"/>
    <property type="molecule type" value="Genomic_DNA"/>
</dbReference>
<evidence type="ECO:0000256" key="4">
    <source>
        <dbReference type="HAMAP-Rule" id="MF_01420"/>
    </source>
</evidence>
<dbReference type="PANTHER" id="PTHR37307">
    <property type="entry name" value="CELL DIVISION PROTEIN WHIA-RELATED"/>
    <property type="match status" value="1"/>
</dbReference>
<feature type="domain" description="WhiA LAGLIDADG-like" evidence="6">
    <location>
        <begin position="120"/>
        <end position="211"/>
    </location>
</feature>
<dbReference type="RefSeq" id="WP_186996016.1">
    <property type="nucleotide sequence ID" value="NZ_JACOQK010000001.1"/>
</dbReference>
<proteinExistence type="inferred from homology"/>
<organism evidence="7 8">
    <name type="scientific">Clostridium facile</name>
    <dbReference type="NCBI Taxonomy" id="2763035"/>
    <lineage>
        <taxon>Bacteria</taxon>
        <taxon>Bacillati</taxon>
        <taxon>Bacillota</taxon>
        <taxon>Clostridia</taxon>
        <taxon>Eubacteriales</taxon>
        <taxon>Clostridiaceae</taxon>
        <taxon>Clostridium</taxon>
    </lineage>
</organism>
<dbReference type="Pfam" id="PF14527">
    <property type="entry name" value="LAGLIDADG_WhiA"/>
    <property type="match status" value="1"/>
</dbReference>
<dbReference type="InterPro" id="IPR003802">
    <property type="entry name" value="Sporulation_regulator_WhiA"/>
</dbReference>
<evidence type="ECO:0000256" key="1">
    <source>
        <dbReference type="ARBA" id="ARBA00022618"/>
    </source>
</evidence>
<dbReference type="GO" id="GO:0003677">
    <property type="term" value="F:DNA binding"/>
    <property type="evidence" value="ECO:0007669"/>
    <property type="project" value="UniProtKB-KW"/>
</dbReference>
<evidence type="ECO:0000256" key="2">
    <source>
        <dbReference type="ARBA" id="ARBA00023125"/>
    </source>
</evidence>
<dbReference type="PANTHER" id="PTHR37307:SF1">
    <property type="entry name" value="CELL DIVISION PROTEIN WHIA-RELATED"/>
    <property type="match status" value="1"/>
</dbReference>
<evidence type="ECO:0000313" key="7">
    <source>
        <dbReference type="EMBL" id="MBC5786794.1"/>
    </source>
</evidence>
<evidence type="ECO:0000256" key="3">
    <source>
        <dbReference type="ARBA" id="ARBA00023306"/>
    </source>
</evidence>
<name>A0ABR7INZ7_9CLOT</name>
<keyword evidence="8" id="KW-1185">Reference proteome</keyword>